<feature type="domain" description="DUF6996" evidence="1">
    <location>
        <begin position="9"/>
        <end position="77"/>
    </location>
</feature>
<keyword evidence="4" id="KW-0251">Elongation factor</keyword>
<evidence type="ECO:0000259" key="3">
    <source>
        <dbReference type="Pfam" id="PF23871"/>
    </source>
</evidence>
<dbReference type="InterPro" id="IPR054266">
    <property type="entry name" value="DUF6997"/>
</dbReference>
<evidence type="ECO:0000313" key="5">
    <source>
        <dbReference type="Proteomes" id="UP000291151"/>
    </source>
</evidence>
<dbReference type="AlphaFoldDB" id="A0A4P6USU0"/>
<dbReference type="REBASE" id="303651">
    <property type="entry name" value="UthLM102ORF3915P"/>
</dbReference>
<evidence type="ECO:0000259" key="2">
    <source>
        <dbReference type="Pfam" id="PF22518"/>
    </source>
</evidence>
<proteinExistence type="predicted"/>
<dbReference type="Proteomes" id="UP000291151">
    <property type="component" value="Chromosome"/>
</dbReference>
<dbReference type="InterPro" id="IPR054265">
    <property type="entry name" value="DUF6996"/>
</dbReference>
<dbReference type="Pfam" id="PF22515">
    <property type="entry name" value="DUF6996"/>
    <property type="match status" value="1"/>
</dbReference>
<feature type="domain" description="DUF7226" evidence="3">
    <location>
        <begin position="288"/>
        <end position="426"/>
    </location>
</feature>
<gene>
    <name evidence="4" type="ORF">DKZ56_03920</name>
</gene>
<dbReference type="RefSeq" id="WP_208651429.1">
    <property type="nucleotide sequence ID" value="NZ_CP036528.1"/>
</dbReference>
<keyword evidence="5" id="KW-1185">Reference proteome</keyword>
<dbReference type="Pfam" id="PF23871">
    <property type="entry name" value="DUF7226"/>
    <property type="match status" value="1"/>
</dbReference>
<organism evidence="4 5">
    <name type="scientific">Ureibacillus thermophilus</name>
    <dbReference type="NCBI Taxonomy" id="367743"/>
    <lineage>
        <taxon>Bacteria</taxon>
        <taxon>Bacillati</taxon>
        <taxon>Bacillota</taxon>
        <taxon>Bacilli</taxon>
        <taxon>Bacillales</taxon>
        <taxon>Caryophanaceae</taxon>
        <taxon>Ureibacillus</taxon>
    </lineage>
</organism>
<dbReference type="KEGG" id="uth:DKZ56_03920"/>
<evidence type="ECO:0000259" key="1">
    <source>
        <dbReference type="Pfam" id="PF22515"/>
    </source>
</evidence>
<feature type="domain" description="DUF6997" evidence="2">
    <location>
        <begin position="78"/>
        <end position="251"/>
    </location>
</feature>
<dbReference type="GO" id="GO:0003746">
    <property type="term" value="F:translation elongation factor activity"/>
    <property type="evidence" value="ECO:0007669"/>
    <property type="project" value="UniProtKB-KW"/>
</dbReference>
<evidence type="ECO:0000313" key="4">
    <source>
        <dbReference type="EMBL" id="QBK25076.1"/>
    </source>
</evidence>
<keyword evidence="4" id="KW-0648">Protein biosynthesis</keyword>
<name>A0A4P6USU0_9BACL</name>
<dbReference type="InterPro" id="IPR055650">
    <property type="entry name" value="DUF7226"/>
</dbReference>
<accession>A0A4P6USU0</accession>
<sequence>MGEKKTKNDKAWEELFQKYNILNEIEKNGFYEILADQIREYREPRLMCKFDHKNNLPDIFEKNNLNILPLSTKSYIIGDFKLFEDIKYDEKQKPQQMSIPAYIESVKPTDLYSEASALHCAYITGMIDDFINEESIFAVSGRMGSGDFHYNVLSSVGTSKQINVSGAQIEIDGGYESHSNFVLIEAKKQKVKNFNIRQLYYPYRVWKGRINKTIKPVFFTISNDVFYFFEFKFEDDNIFNSISLVKQKSYTVNYEKITQQDVDYVVNRATTFVSEPKVPFPQADDFTKVIDLLSYLYERDMTKDDIAEQLDFDKRQSDYYYNSCLYLGLANKYTNEEGTFATLNDKGREIVRLPFRQKRLALAELILQHEIFKEIYDKTVTEGEVSTDYIVSRMKHHKLYNINSESTFKRRASTIRGWVKWIMELPND</sequence>
<reference evidence="4 5" key="1">
    <citation type="submission" date="2019-02" db="EMBL/GenBank/DDBJ databases">
        <title>Ureibacillus thermophilus.</title>
        <authorList>
            <person name="Sunny J.S."/>
            <person name="Natarajan A."/>
            <person name="Saleena L.M."/>
        </authorList>
    </citation>
    <scope>NUCLEOTIDE SEQUENCE [LARGE SCALE GENOMIC DNA]</scope>
    <source>
        <strain evidence="4 5">LM102</strain>
    </source>
</reference>
<dbReference type="Pfam" id="PF22518">
    <property type="entry name" value="DUF6997"/>
    <property type="match status" value="1"/>
</dbReference>
<protein>
    <submittedName>
        <fullName evidence="4">Translation elongation factor</fullName>
    </submittedName>
</protein>
<dbReference type="EMBL" id="CP036528">
    <property type="protein sequence ID" value="QBK25076.1"/>
    <property type="molecule type" value="Genomic_DNA"/>
</dbReference>